<dbReference type="SUPFAM" id="SSF81383">
    <property type="entry name" value="F-box domain"/>
    <property type="match status" value="1"/>
</dbReference>
<evidence type="ECO:0000259" key="2">
    <source>
        <dbReference type="PROSITE" id="PS50181"/>
    </source>
</evidence>
<dbReference type="AlphaFoldDB" id="A0A3N4I455"/>
<gene>
    <name evidence="3" type="ORF">BJ508DRAFT_327545</name>
</gene>
<reference evidence="3 4" key="1">
    <citation type="journal article" date="2018" name="Nat. Ecol. Evol.">
        <title>Pezizomycetes genomes reveal the molecular basis of ectomycorrhizal truffle lifestyle.</title>
        <authorList>
            <person name="Murat C."/>
            <person name="Payen T."/>
            <person name="Noel B."/>
            <person name="Kuo A."/>
            <person name="Morin E."/>
            <person name="Chen J."/>
            <person name="Kohler A."/>
            <person name="Krizsan K."/>
            <person name="Balestrini R."/>
            <person name="Da Silva C."/>
            <person name="Montanini B."/>
            <person name="Hainaut M."/>
            <person name="Levati E."/>
            <person name="Barry K.W."/>
            <person name="Belfiori B."/>
            <person name="Cichocki N."/>
            <person name="Clum A."/>
            <person name="Dockter R.B."/>
            <person name="Fauchery L."/>
            <person name="Guy J."/>
            <person name="Iotti M."/>
            <person name="Le Tacon F."/>
            <person name="Lindquist E.A."/>
            <person name="Lipzen A."/>
            <person name="Malagnac F."/>
            <person name="Mello A."/>
            <person name="Molinier V."/>
            <person name="Miyauchi S."/>
            <person name="Poulain J."/>
            <person name="Riccioni C."/>
            <person name="Rubini A."/>
            <person name="Sitrit Y."/>
            <person name="Splivallo R."/>
            <person name="Traeger S."/>
            <person name="Wang M."/>
            <person name="Zifcakova L."/>
            <person name="Wipf D."/>
            <person name="Zambonelli A."/>
            <person name="Paolocci F."/>
            <person name="Nowrousian M."/>
            <person name="Ottonello S."/>
            <person name="Baldrian P."/>
            <person name="Spatafora J.W."/>
            <person name="Henrissat B."/>
            <person name="Nagy L.G."/>
            <person name="Aury J.M."/>
            <person name="Wincker P."/>
            <person name="Grigoriev I.V."/>
            <person name="Bonfante P."/>
            <person name="Martin F.M."/>
        </authorList>
    </citation>
    <scope>NUCLEOTIDE SEQUENCE [LARGE SCALE GENOMIC DNA]</scope>
    <source>
        <strain evidence="3 4">RN42</strain>
    </source>
</reference>
<organism evidence="3 4">
    <name type="scientific">Ascobolus immersus RN42</name>
    <dbReference type="NCBI Taxonomy" id="1160509"/>
    <lineage>
        <taxon>Eukaryota</taxon>
        <taxon>Fungi</taxon>
        <taxon>Dikarya</taxon>
        <taxon>Ascomycota</taxon>
        <taxon>Pezizomycotina</taxon>
        <taxon>Pezizomycetes</taxon>
        <taxon>Pezizales</taxon>
        <taxon>Ascobolaceae</taxon>
        <taxon>Ascobolus</taxon>
    </lineage>
</organism>
<dbReference type="EMBL" id="ML119690">
    <property type="protein sequence ID" value="RPA80237.1"/>
    <property type="molecule type" value="Genomic_DNA"/>
</dbReference>
<sequence length="334" mass="38468">MQATPIRNRNFTSLHARHQSRTASATRPQSFENIAPVTRHEPPKSEPELASSPPCFPVSLMQNSKPRRFPLLARQKRSPISSLPDKLLLEIIIRIPSPQTYLALSAVSKRFNMVMSAPYTEACFAKQWLETNLRSSDTPSIIEYIVRYVCYHRLAPFRCKDVSSVYPPHCMIPDKCRKPNDIMTFIDTHRGRITPYARRGGPNALGFRWKESGVPVADLGTLVWGYTNLTPTWFIEFYRRLRNRVPLFESSAGTQSQPSMANLSFGMEEVVLASYLLKGWKDSVKRLEEDPFGIYGSMFLSRYGDELKTGKIFFDLDWFRSRDRKEHEECRCVC</sequence>
<evidence type="ECO:0000256" key="1">
    <source>
        <dbReference type="SAM" id="MobiDB-lite"/>
    </source>
</evidence>
<proteinExistence type="predicted"/>
<dbReference type="InterPro" id="IPR001810">
    <property type="entry name" value="F-box_dom"/>
</dbReference>
<dbReference type="Proteomes" id="UP000275078">
    <property type="component" value="Unassembled WGS sequence"/>
</dbReference>
<name>A0A3N4I455_ASCIM</name>
<evidence type="ECO:0000313" key="3">
    <source>
        <dbReference type="EMBL" id="RPA80237.1"/>
    </source>
</evidence>
<dbReference type="InterPro" id="IPR036047">
    <property type="entry name" value="F-box-like_dom_sf"/>
</dbReference>
<feature type="region of interest" description="Disordered" evidence="1">
    <location>
        <begin position="1"/>
        <end position="52"/>
    </location>
</feature>
<dbReference type="Pfam" id="PF00646">
    <property type="entry name" value="F-box"/>
    <property type="match status" value="1"/>
</dbReference>
<dbReference type="PROSITE" id="PS50181">
    <property type="entry name" value="FBOX"/>
    <property type="match status" value="1"/>
</dbReference>
<feature type="compositionally biased region" description="Basic and acidic residues" evidence="1">
    <location>
        <begin position="38"/>
        <end position="47"/>
    </location>
</feature>
<accession>A0A3N4I455</accession>
<feature type="compositionally biased region" description="Polar residues" evidence="1">
    <location>
        <begin position="1"/>
        <end position="13"/>
    </location>
</feature>
<keyword evidence="4" id="KW-1185">Reference proteome</keyword>
<feature type="compositionally biased region" description="Polar residues" evidence="1">
    <location>
        <begin position="21"/>
        <end position="32"/>
    </location>
</feature>
<feature type="domain" description="F-box" evidence="2">
    <location>
        <begin position="77"/>
        <end position="127"/>
    </location>
</feature>
<protein>
    <recommendedName>
        <fullName evidence="2">F-box domain-containing protein</fullName>
    </recommendedName>
</protein>
<evidence type="ECO:0000313" key="4">
    <source>
        <dbReference type="Proteomes" id="UP000275078"/>
    </source>
</evidence>